<dbReference type="Gene3D" id="1.10.10.10">
    <property type="entry name" value="Winged helix-like DNA-binding domain superfamily/Winged helix DNA-binding domain"/>
    <property type="match status" value="1"/>
</dbReference>
<name>D5WS43_KYRT2</name>
<dbReference type="GO" id="GO:0045892">
    <property type="term" value="P:negative regulation of DNA-templated transcription"/>
    <property type="evidence" value="ECO:0007669"/>
    <property type="project" value="UniProtKB-ARBA"/>
</dbReference>
<dbReference type="GO" id="GO:0003700">
    <property type="term" value="F:DNA-binding transcription factor activity"/>
    <property type="evidence" value="ECO:0007669"/>
    <property type="project" value="TreeGrafter"/>
</dbReference>
<proteinExistence type="predicted"/>
<dbReference type="HOGENOM" id="CLU_062618_2_0_9"/>
<keyword evidence="2" id="KW-0238">DNA-binding</keyword>
<dbReference type="GO" id="GO:0003677">
    <property type="term" value="F:DNA binding"/>
    <property type="evidence" value="ECO:0007669"/>
    <property type="project" value="UniProtKB-KW"/>
</dbReference>
<dbReference type="RefSeq" id="WP_013076278.1">
    <property type="nucleotide sequence ID" value="NC_014098.1"/>
</dbReference>
<sequence>MGIKSKEGLGIQSVETAVKILQTLVAHSTPISLTEFAGLLGMSKSKLHRYLTSLCRMQLLIQSAETDLYALGPRMIEWGLAAMDQYDLTAAAVPVMKNFVNKVDESIALAIWSDKGPLFVSVQKSTKQINIGIRVGSYIPVSTSATGQVFAAYNRDDLRIRAFLEEECRVRGIPLDQVEQELHIVRQRGFGFTRGGVIQGLGAVAVPVLNHSCNTEGVLTLITVESSVSTDRNHPLNVALRESAQELSSLLGYRGRV</sequence>
<evidence type="ECO:0000259" key="5">
    <source>
        <dbReference type="PROSITE" id="PS51078"/>
    </source>
</evidence>
<dbReference type="AlphaFoldDB" id="D5WS43"/>
<dbReference type="SUPFAM" id="SSF46785">
    <property type="entry name" value="Winged helix' DNA-binding domain"/>
    <property type="match status" value="1"/>
</dbReference>
<protein>
    <submittedName>
        <fullName evidence="6">Transcriptional regulator, IclR family</fullName>
    </submittedName>
</protein>
<dbReference type="InterPro" id="IPR036390">
    <property type="entry name" value="WH_DNA-bd_sf"/>
</dbReference>
<dbReference type="SMART" id="SM00346">
    <property type="entry name" value="HTH_ICLR"/>
    <property type="match status" value="1"/>
</dbReference>
<dbReference type="EMBL" id="CP002017">
    <property type="protein sequence ID" value="ADG06995.1"/>
    <property type="molecule type" value="Genomic_DNA"/>
</dbReference>
<evidence type="ECO:0000313" key="7">
    <source>
        <dbReference type="Proteomes" id="UP000002368"/>
    </source>
</evidence>
<feature type="domain" description="HTH iclR-type" evidence="4">
    <location>
        <begin position="11"/>
        <end position="73"/>
    </location>
</feature>
<evidence type="ECO:0000256" key="2">
    <source>
        <dbReference type="ARBA" id="ARBA00023125"/>
    </source>
</evidence>
<organism evidence="6 7">
    <name type="scientific">Kyrpidia tusciae (strain DSM 2912 / NBRC 15312 / T2)</name>
    <name type="common">Bacillus tusciae</name>
    <dbReference type="NCBI Taxonomy" id="562970"/>
    <lineage>
        <taxon>Bacteria</taxon>
        <taxon>Bacillati</taxon>
        <taxon>Bacillota</taxon>
        <taxon>Bacilli</taxon>
        <taxon>Bacillales</taxon>
        <taxon>Alicyclobacillaceae</taxon>
        <taxon>Kyrpidia</taxon>
    </lineage>
</organism>
<dbReference type="PANTHER" id="PTHR30136">
    <property type="entry name" value="HELIX-TURN-HELIX TRANSCRIPTIONAL REGULATOR, ICLR FAMILY"/>
    <property type="match status" value="1"/>
</dbReference>
<feature type="domain" description="IclR-ED" evidence="5">
    <location>
        <begin position="74"/>
        <end position="253"/>
    </location>
</feature>
<keyword evidence="1" id="KW-0805">Transcription regulation</keyword>
<dbReference type="InterPro" id="IPR050707">
    <property type="entry name" value="HTH_MetabolicPath_Reg"/>
</dbReference>
<dbReference type="SUPFAM" id="SSF55781">
    <property type="entry name" value="GAF domain-like"/>
    <property type="match status" value="1"/>
</dbReference>
<gene>
    <name evidence="6" type="ordered locus">Btus_2326</name>
</gene>
<keyword evidence="3" id="KW-0804">Transcription</keyword>
<evidence type="ECO:0000313" key="6">
    <source>
        <dbReference type="EMBL" id="ADG06995.1"/>
    </source>
</evidence>
<dbReference type="STRING" id="562970.Btus_2326"/>
<dbReference type="Gene3D" id="3.30.450.40">
    <property type="match status" value="1"/>
</dbReference>
<dbReference type="PROSITE" id="PS51078">
    <property type="entry name" value="ICLR_ED"/>
    <property type="match status" value="1"/>
</dbReference>
<dbReference type="InterPro" id="IPR036388">
    <property type="entry name" value="WH-like_DNA-bd_sf"/>
</dbReference>
<dbReference type="KEGG" id="bts:Btus_2326"/>
<evidence type="ECO:0000259" key="4">
    <source>
        <dbReference type="PROSITE" id="PS51077"/>
    </source>
</evidence>
<dbReference type="OrthoDB" id="6687062at2"/>
<dbReference type="Proteomes" id="UP000002368">
    <property type="component" value="Chromosome"/>
</dbReference>
<dbReference type="PANTHER" id="PTHR30136:SF8">
    <property type="entry name" value="TRANSCRIPTIONAL REGULATORY PROTEIN"/>
    <property type="match status" value="1"/>
</dbReference>
<dbReference type="InterPro" id="IPR005471">
    <property type="entry name" value="Tscrpt_reg_IclR_N"/>
</dbReference>
<dbReference type="Pfam" id="PF09339">
    <property type="entry name" value="HTH_IclR"/>
    <property type="match status" value="1"/>
</dbReference>
<keyword evidence="7" id="KW-1185">Reference proteome</keyword>
<dbReference type="InterPro" id="IPR029016">
    <property type="entry name" value="GAF-like_dom_sf"/>
</dbReference>
<accession>D5WS43</accession>
<evidence type="ECO:0000256" key="1">
    <source>
        <dbReference type="ARBA" id="ARBA00023015"/>
    </source>
</evidence>
<dbReference type="PROSITE" id="PS51077">
    <property type="entry name" value="HTH_ICLR"/>
    <property type="match status" value="1"/>
</dbReference>
<reference evidence="6 7" key="1">
    <citation type="journal article" date="2011" name="Stand. Genomic Sci.">
        <title>Complete genome sequence of the thermophilic, hydrogen-oxidizing Bacillus tusciae type strain (T2) and reclassification in the new genus, Kyrpidia gen. nov. as Kyrpidia tusciae comb. nov. and emendation of the family Alicyclobacillaceae da Costa and Rainey, 2010.</title>
        <authorList>
            <person name="Klenk H.P."/>
            <person name="Lapidus A."/>
            <person name="Chertkov O."/>
            <person name="Copeland A."/>
            <person name="Del Rio T.G."/>
            <person name="Nolan M."/>
            <person name="Lucas S."/>
            <person name="Chen F."/>
            <person name="Tice H."/>
            <person name="Cheng J.F."/>
            <person name="Han C."/>
            <person name="Bruce D."/>
            <person name="Goodwin L."/>
            <person name="Pitluck S."/>
            <person name="Pati A."/>
            <person name="Ivanova N."/>
            <person name="Mavromatis K."/>
            <person name="Daum C."/>
            <person name="Chen A."/>
            <person name="Palaniappan K."/>
            <person name="Chang Y.J."/>
            <person name="Land M."/>
            <person name="Hauser L."/>
            <person name="Jeffries C.D."/>
            <person name="Detter J.C."/>
            <person name="Rohde M."/>
            <person name="Abt B."/>
            <person name="Pukall R."/>
            <person name="Goker M."/>
            <person name="Bristow J."/>
            <person name="Markowitz V."/>
            <person name="Hugenholtz P."/>
            <person name="Eisen J.A."/>
        </authorList>
    </citation>
    <scope>NUCLEOTIDE SEQUENCE [LARGE SCALE GENOMIC DNA]</scope>
    <source>
        <strain evidence="6 7">DSM 2912</strain>
    </source>
</reference>
<evidence type="ECO:0000256" key="3">
    <source>
        <dbReference type="ARBA" id="ARBA00023163"/>
    </source>
</evidence>
<dbReference type="eggNOG" id="COG1414">
    <property type="taxonomic scope" value="Bacteria"/>
</dbReference>
<dbReference type="InterPro" id="IPR014757">
    <property type="entry name" value="Tscrpt_reg_IclR_C"/>
</dbReference>
<dbReference type="Pfam" id="PF01614">
    <property type="entry name" value="IclR_C"/>
    <property type="match status" value="1"/>
</dbReference>